<feature type="chain" id="PRO_5026035669" description="OmpA-like domain-containing protein" evidence="1">
    <location>
        <begin position="21"/>
        <end position="256"/>
    </location>
</feature>
<keyword evidence="3" id="KW-1185">Reference proteome</keyword>
<dbReference type="EMBL" id="WTYM01000025">
    <property type="protein sequence ID" value="MXO58438.1"/>
    <property type="molecule type" value="Genomic_DNA"/>
</dbReference>
<evidence type="ECO:0008006" key="4">
    <source>
        <dbReference type="Google" id="ProtNLM"/>
    </source>
</evidence>
<gene>
    <name evidence="2" type="ORF">GRI89_02605</name>
</gene>
<dbReference type="Proteomes" id="UP000433652">
    <property type="component" value="Unassembled WGS sequence"/>
</dbReference>
<name>A0A6I4SSX8_9SPHN</name>
<organism evidence="2 3">
    <name type="scientific">Croceibacterium salegens</name>
    <dbReference type="NCBI Taxonomy" id="1737568"/>
    <lineage>
        <taxon>Bacteria</taxon>
        <taxon>Pseudomonadati</taxon>
        <taxon>Pseudomonadota</taxon>
        <taxon>Alphaproteobacteria</taxon>
        <taxon>Sphingomonadales</taxon>
        <taxon>Erythrobacteraceae</taxon>
        <taxon>Croceibacterium</taxon>
    </lineage>
</organism>
<proteinExistence type="predicted"/>
<sequence>MRLLPVSAAVLASASFAAQAAEPGPLPFVACPIVQDTPTVPCWIVERDGETYYLGIQSDVSAPFNPPSLGHKVLVEGGVDRSAPRICGGLVIDPVTVSIMPEASPECDDLRMVNPHISLPFEPPRPPGPSMGRLAFTYPDPPAAPQPPFETKSFTVPYEFEGMVGFKTPRFLNPVLLYAQQTNARRVEIRGYRGATKLADGTLLAEHEGIARARAEEIAAMLLGAGIDQATYVVSADESPALGGPDNRRVEIRIVP</sequence>
<dbReference type="SUPFAM" id="SSF103088">
    <property type="entry name" value="OmpA-like"/>
    <property type="match status" value="1"/>
</dbReference>
<evidence type="ECO:0000313" key="2">
    <source>
        <dbReference type="EMBL" id="MXO58438.1"/>
    </source>
</evidence>
<evidence type="ECO:0000313" key="3">
    <source>
        <dbReference type="Proteomes" id="UP000433652"/>
    </source>
</evidence>
<evidence type="ECO:0000256" key="1">
    <source>
        <dbReference type="SAM" id="SignalP"/>
    </source>
</evidence>
<comment type="caution">
    <text evidence="2">The sequence shown here is derived from an EMBL/GenBank/DDBJ whole genome shotgun (WGS) entry which is preliminary data.</text>
</comment>
<keyword evidence="1" id="KW-0732">Signal</keyword>
<dbReference type="OrthoDB" id="9816402at2"/>
<feature type="signal peptide" evidence="1">
    <location>
        <begin position="1"/>
        <end position="20"/>
    </location>
</feature>
<dbReference type="InterPro" id="IPR036737">
    <property type="entry name" value="OmpA-like_sf"/>
</dbReference>
<protein>
    <recommendedName>
        <fullName evidence="4">OmpA-like domain-containing protein</fullName>
    </recommendedName>
</protein>
<reference evidence="2 3" key="1">
    <citation type="submission" date="2019-12" db="EMBL/GenBank/DDBJ databases">
        <title>Genomic-based taxomic classification of the family Erythrobacteraceae.</title>
        <authorList>
            <person name="Xu L."/>
        </authorList>
    </citation>
    <scope>NUCLEOTIDE SEQUENCE [LARGE SCALE GENOMIC DNA]</scope>
    <source>
        <strain evidence="2 3">MCCC 1K01500</strain>
    </source>
</reference>
<dbReference type="RefSeq" id="WP_159791914.1">
    <property type="nucleotide sequence ID" value="NZ_WTYM01000025.1"/>
</dbReference>
<accession>A0A6I4SSX8</accession>
<dbReference type="AlphaFoldDB" id="A0A6I4SSX8"/>